<comment type="caution">
    <text evidence="1">The sequence shown here is derived from an EMBL/GenBank/DDBJ whole genome shotgun (WGS) entry which is preliminary data.</text>
</comment>
<evidence type="ECO:0000313" key="2">
    <source>
        <dbReference type="Proteomes" id="UP000073492"/>
    </source>
</evidence>
<organism evidence="1 2">
    <name type="scientific">Pseudocercospora musae</name>
    <dbReference type="NCBI Taxonomy" id="113226"/>
    <lineage>
        <taxon>Eukaryota</taxon>
        <taxon>Fungi</taxon>
        <taxon>Dikarya</taxon>
        <taxon>Ascomycota</taxon>
        <taxon>Pezizomycotina</taxon>
        <taxon>Dothideomycetes</taxon>
        <taxon>Dothideomycetidae</taxon>
        <taxon>Mycosphaerellales</taxon>
        <taxon>Mycosphaerellaceae</taxon>
        <taxon>Pseudocercospora</taxon>
    </lineage>
</organism>
<reference evidence="1 2" key="1">
    <citation type="submission" date="2015-07" db="EMBL/GenBank/DDBJ databases">
        <title>Comparative genomics of the Sigatoka disease complex on banana suggests a link between parallel evolutionary changes in Pseudocercospora fijiensis and Pseudocercospora eumusae and increased virulence on the banana host.</title>
        <authorList>
            <person name="Chang T.-C."/>
            <person name="Salvucci A."/>
            <person name="Crous P.W."/>
            <person name="Stergiopoulos I."/>
        </authorList>
    </citation>
    <scope>NUCLEOTIDE SEQUENCE [LARGE SCALE GENOMIC DNA]</scope>
    <source>
        <strain evidence="1 2">CBS 116634</strain>
    </source>
</reference>
<name>A0A139IDZ8_9PEZI</name>
<accession>A0A139IDZ8</accession>
<evidence type="ECO:0000313" key="1">
    <source>
        <dbReference type="EMBL" id="KXT12845.1"/>
    </source>
</evidence>
<dbReference type="EMBL" id="LFZO01000138">
    <property type="protein sequence ID" value="KXT12845.1"/>
    <property type="molecule type" value="Genomic_DNA"/>
</dbReference>
<proteinExistence type="predicted"/>
<gene>
    <name evidence="1" type="ORF">AC579_7604</name>
</gene>
<sequence length="77" mass="8941">MPSRRYRRRTMLRAWFDGRDRPKYRRSGSRWLCGSGGSFVRLACSFFDQKGRPIYALVCQCGIGNARSENDQCTRDG</sequence>
<dbReference type="AlphaFoldDB" id="A0A139IDZ8"/>
<dbReference type="Proteomes" id="UP000073492">
    <property type="component" value="Unassembled WGS sequence"/>
</dbReference>
<keyword evidence="2" id="KW-1185">Reference proteome</keyword>
<protein>
    <submittedName>
        <fullName evidence="1">Uncharacterized protein</fullName>
    </submittedName>
</protein>